<feature type="domain" description="DUF676" evidence="2">
    <location>
        <begin position="109"/>
        <end position="184"/>
    </location>
</feature>
<dbReference type="PROSITE" id="PS51257">
    <property type="entry name" value="PROKAR_LIPOPROTEIN"/>
    <property type="match status" value="1"/>
</dbReference>
<dbReference type="AlphaFoldDB" id="A0AAD1HLJ5"/>
<keyword evidence="1" id="KW-0732">Signal</keyword>
<evidence type="ECO:0000259" key="2">
    <source>
        <dbReference type="Pfam" id="PF05057"/>
    </source>
</evidence>
<evidence type="ECO:0000313" key="4">
    <source>
        <dbReference type="Proteomes" id="UP000467327"/>
    </source>
</evidence>
<dbReference type="RefSeq" id="WP_308213153.1">
    <property type="nucleotide sequence ID" value="NZ_AP022561.1"/>
</dbReference>
<protein>
    <recommendedName>
        <fullName evidence="2">DUF676 domain-containing protein</fullName>
    </recommendedName>
</protein>
<dbReference type="Proteomes" id="UP000467327">
    <property type="component" value="Chromosome"/>
</dbReference>
<evidence type="ECO:0000256" key="1">
    <source>
        <dbReference type="SAM" id="SignalP"/>
    </source>
</evidence>
<reference evidence="3 4" key="1">
    <citation type="journal article" date="2019" name="Emerg. Microbes Infect.">
        <title>Comprehensive subspecies identification of 175 nontuberculous mycobacteria species based on 7547 genomic profiles.</title>
        <authorList>
            <person name="Matsumoto Y."/>
            <person name="Kinjo T."/>
            <person name="Motooka D."/>
            <person name="Nabeya D."/>
            <person name="Jung N."/>
            <person name="Uechi K."/>
            <person name="Horii T."/>
            <person name="Iida T."/>
            <person name="Fujita J."/>
            <person name="Nakamura S."/>
        </authorList>
    </citation>
    <scope>NUCLEOTIDE SEQUENCE [LARGE SCALE GENOMIC DNA]</scope>
    <source>
        <strain evidence="3 4">JCM 6376</strain>
    </source>
</reference>
<dbReference type="Pfam" id="PF05057">
    <property type="entry name" value="DUF676"/>
    <property type="match status" value="1"/>
</dbReference>
<gene>
    <name evidence="3" type="ORF">MAIC_11990</name>
</gene>
<proteinExistence type="predicted"/>
<keyword evidence="4" id="KW-1185">Reference proteome</keyword>
<dbReference type="InterPro" id="IPR029058">
    <property type="entry name" value="AB_hydrolase_fold"/>
</dbReference>
<name>A0AAD1HLJ5_9MYCO</name>
<accession>A0AAD1HLJ5</accession>
<evidence type="ECO:0000313" key="3">
    <source>
        <dbReference type="EMBL" id="BBX06396.1"/>
    </source>
</evidence>
<dbReference type="KEGG" id="maic:MAIC_11990"/>
<dbReference type="EMBL" id="AP022561">
    <property type="protein sequence ID" value="BBX06396.1"/>
    <property type="molecule type" value="Genomic_DNA"/>
</dbReference>
<sequence>MRGRLALAAAMTMICALAGCGSNSGDEKRPASTAVVIVSGGDATSPFTSPDQACKTGLAAGNTDTALREYLLGKGYTVYTSPAMAGRGQVVDQTGFGPFGVCPITLPENMTVDSTGSIDTAGEHLARFLNWLHTDKGVTEVDFVGHSMGGLYSRAAIRVLASTNSPLKVRSLTTIGTPWQGSYLSDFANGLLPLSDCKGDTFCETSMKGMADEVKRLMAGSGREVNQAFLMGKNGWNEYQSGVLDKIPVVLIGGKRFNAPKTSSDGPVNPAVWPNDGIVALQSALARNLGDPVLPHRRCFTFDDTHSIFVSNLVGLEQKTALTWDPQVLEVVHKAIDDAPKALAGPNRDGCPT</sequence>
<feature type="chain" id="PRO_5041960173" description="DUF676 domain-containing protein" evidence="1">
    <location>
        <begin position="19"/>
        <end position="353"/>
    </location>
</feature>
<dbReference type="SUPFAM" id="SSF53474">
    <property type="entry name" value="alpha/beta-Hydrolases"/>
    <property type="match status" value="1"/>
</dbReference>
<dbReference type="InterPro" id="IPR007751">
    <property type="entry name" value="DUF676_lipase-like"/>
</dbReference>
<dbReference type="Gene3D" id="3.40.50.1820">
    <property type="entry name" value="alpha/beta hydrolase"/>
    <property type="match status" value="1"/>
</dbReference>
<organism evidence="3 4">
    <name type="scientific">Mycolicibacterium aichiense</name>
    <dbReference type="NCBI Taxonomy" id="1799"/>
    <lineage>
        <taxon>Bacteria</taxon>
        <taxon>Bacillati</taxon>
        <taxon>Actinomycetota</taxon>
        <taxon>Actinomycetes</taxon>
        <taxon>Mycobacteriales</taxon>
        <taxon>Mycobacteriaceae</taxon>
        <taxon>Mycolicibacterium</taxon>
    </lineage>
</organism>
<feature type="signal peptide" evidence="1">
    <location>
        <begin position="1"/>
        <end position="18"/>
    </location>
</feature>